<dbReference type="Gene3D" id="2.120.10.30">
    <property type="entry name" value="TolB, C-terminal domain"/>
    <property type="match status" value="1"/>
</dbReference>
<dbReference type="Pfam" id="PF25021">
    <property type="entry name" value="TEN_NHL"/>
    <property type="match status" value="1"/>
</dbReference>
<protein>
    <recommendedName>
        <fullName evidence="4">Teneurin NHL domain-containing protein</fullName>
    </recommendedName>
</protein>
<gene>
    <name evidence="5" type="ORF">ANCDUO_24987</name>
</gene>
<keyword evidence="1" id="KW-0245">EGF-like domain</keyword>
<evidence type="ECO:0000256" key="1">
    <source>
        <dbReference type="ARBA" id="ARBA00022536"/>
    </source>
</evidence>
<keyword evidence="3" id="KW-1015">Disulfide bond</keyword>
<name>A0A0C2F936_9BILA</name>
<dbReference type="PANTHER" id="PTHR11219">
    <property type="entry name" value="TENEURIN AND N-ACETYLGLUCOSAMINE-1-PHOSPHODIESTER ALPHA-N-ACETYLGLUCOSAMINIDASE"/>
    <property type="match status" value="1"/>
</dbReference>
<dbReference type="Proteomes" id="UP000054047">
    <property type="component" value="Unassembled WGS sequence"/>
</dbReference>
<evidence type="ECO:0000313" key="5">
    <source>
        <dbReference type="EMBL" id="KIH44975.1"/>
    </source>
</evidence>
<dbReference type="GO" id="GO:0008045">
    <property type="term" value="P:motor neuron axon guidance"/>
    <property type="evidence" value="ECO:0007669"/>
    <property type="project" value="TreeGrafter"/>
</dbReference>
<dbReference type="InterPro" id="IPR056822">
    <property type="entry name" value="TEN_NHL"/>
</dbReference>
<dbReference type="EMBL" id="KN774543">
    <property type="protein sequence ID" value="KIH44975.1"/>
    <property type="molecule type" value="Genomic_DNA"/>
</dbReference>
<proteinExistence type="predicted"/>
<evidence type="ECO:0000256" key="3">
    <source>
        <dbReference type="ARBA" id="ARBA00023157"/>
    </source>
</evidence>
<sequence>MGNGGRRFIANAVPMLELFVGSNKRRPLECQNCNGLATDASLFRPSALAHGLDGSVFVGDHNLIRRVGPDGQISTVLSLRWVV</sequence>
<keyword evidence="6" id="KW-1185">Reference proteome</keyword>
<evidence type="ECO:0000259" key="4">
    <source>
        <dbReference type="Pfam" id="PF25021"/>
    </source>
</evidence>
<organism evidence="5 6">
    <name type="scientific">Ancylostoma duodenale</name>
    <dbReference type="NCBI Taxonomy" id="51022"/>
    <lineage>
        <taxon>Eukaryota</taxon>
        <taxon>Metazoa</taxon>
        <taxon>Ecdysozoa</taxon>
        <taxon>Nematoda</taxon>
        <taxon>Chromadorea</taxon>
        <taxon>Rhabditida</taxon>
        <taxon>Rhabditina</taxon>
        <taxon>Rhabditomorpha</taxon>
        <taxon>Strongyloidea</taxon>
        <taxon>Ancylostomatidae</taxon>
        <taxon>Ancylostomatinae</taxon>
        <taxon>Ancylostoma</taxon>
    </lineage>
</organism>
<feature type="domain" description="Teneurin NHL" evidence="4">
    <location>
        <begin position="19"/>
        <end position="80"/>
    </location>
</feature>
<reference evidence="5 6" key="1">
    <citation type="submission" date="2013-12" db="EMBL/GenBank/DDBJ databases">
        <title>Draft genome of the parsitic nematode Ancylostoma duodenale.</title>
        <authorList>
            <person name="Mitreva M."/>
        </authorList>
    </citation>
    <scope>NUCLEOTIDE SEQUENCE [LARGE SCALE GENOMIC DNA]</scope>
    <source>
        <strain evidence="5 6">Zhejiang</strain>
    </source>
</reference>
<accession>A0A0C2F936</accession>
<dbReference type="OrthoDB" id="5848668at2759"/>
<dbReference type="PANTHER" id="PTHR11219:SF69">
    <property type="entry name" value="TENEURIN-A"/>
    <property type="match status" value="1"/>
</dbReference>
<evidence type="ECO:0000256" key="2">
    <source>
        <dbReference type="ARBA" id="ARBA00022737"/>
    </source>
</evidence>
<evidence type="ECO:0000313" key="6">
    <source>
        <dbReference type="Proteomes" id="UP000054047"/>
    </source>
</evidence>
<dbReference type="InterPro" id="IPR051216">
    <property type="entry name" value="Teneurin"/>
</dbReference>
<dbReference type="InterPro" id="IPR011042">
    <property type="entry name" value="6-blade_b-propeller_TolB-like"/>
</dbReference>
<keyword evidence="2" id="KW-0677">Repeat</keyword>
<dbReference type="AlphaFoldDB" id="A0A0C2F936"/>